<proteinExistence type="predicted"/>
<dbReference type="Pfam" id="PF00076">
    <property type="entry name" value="RRM_1"/>
    <property type="match status" value="2"/>
</dbReference>
<dbReference type="InterPro" id="IPR035979">
    <property type="entry name" value="RBD_domain_sf"/>
</dbReference>
<evidence type="ECO:0000259" key="4">
    <source>
        <dbReference type="PROSITE" id="PS50102"/>
    </source>
</evidence>
<dbReference type="PANTHER" id="PTHR48025:SF1">
    <property type="entry name" value="RRM DOMAIN-CONTAINING PROTEIN"/>
    <property type="match status" value="1"/>
</dbReference>
<dbReference type="Proteomes" id="UP001159427">
    <property type="component" value="Unassembled WGS sequence"/>
</dbReference>
<dbReference type="PANTHER" id="PTHR48025">
    <property type="entry name" value="OS02G0815200 PROTEIN"/>
    <property type="match status" value="1"/>
</dbReference>
<keyword evidence="6" id="KW-1185">Reference proteome</keyword>
<feature type="domain" description="RRM" evidence="4">
    <location>
        <begin position="228"/>
        <end position="312"/>
    </location>
</feature>
<reference evidence="5 6" key="1">
    <citation type="submission" date="2022-05" db="EMBL/GenBank/DDBJ databases">
        <authorList>
            <consortium name="Genoscope - CEA"/>
            <person name="William W."/>
        </authorList>
    </citation>
    <scope>NUCLEOTIDE SEQUENCE [LARGE SCALE GENOMIC DNA]</scope>
</reference>
<feature type="non-terminal residue" evidence="5">
    <location>
        <position position="1"/>
    </location>
</feature>
<dbReference type="InterPro" id="IPR012677">
    <property type="entry name" value="Nucleotide-bd_a/b_plait_sf"/>
</dbReference>
<feature type="region of interest" description="Disordered" evidence="3">
    <location>
        <begin position="72"/>
        <end position="108"/>
    </location>
</feature>
<evidence type="ECO:0000256" key="2">
    <source>
        <dbReference type="PROSITE-ProRule" id="PRU00176"/>
    </source>
</evidence>
<accession>A0ABN8R6E7</accession>
<feature type="domain" description="RRM" evidence="4">
    <location>
        <begin position="575"/>
        <end position="650"/>
    </location>
</feature>
<keyword evidence="1 2" id="KW-0694">RNA-binding</keyword>
<dbReference type="EMBL" id="CALNXI010001628">
    <property type="protein sequence ID" value="CAH3173670.1"/>
    <property type="molecule type" value="Genomic_DNA"/>
</dbReference>
<evidence type="ECO:0000313" key="6">
    <source>
        <dbReference type="Proteomes" id="UP001159427"/>
    </source>
</evidence>
<dbReference type="SMART" id="SM00360">
    <property type="entry name" value="RRM"/>
    <property type="match status" value="2"/>
</dbReference>
<dbReference type="PROSITE" id="PS50102">
    <property type="entry name" value="RRM"/>
    <property type="match status" value="2"/>
</dbReference>
<dbReference type="SUPFAM" id="SSF54928">
    <property type="entry name" value="RNA-binding domain, RBD"/>
    <property type="match status" value="2"/>
</dbReference>
<dbReference type="CDD" id="cd00590">
    <property type="entry name" value="RRM_SF"/>
    <property type="match status" value="1"/>
</dbReference>
<feature type="compositionally biased region" description="Basic and acidic residues" evidence="3">
    <location>
        <begin position="75"/>
        <end position="91"/>
    </location>
</feature>
<evidence type="ECO:0000313" key="5">
    <source>
        <dbReference type="EMBL" id="CAH3173670.1"/>
    </source>
</evidence>
<sequence length="665" mass="74718">ELVSRSSVAVISREDVESLETSNFRFFRMQKELLSNEFNQSGCIQNDPVLHKLFEDAIAVLRLAGADDNSAAGHKISEERCQESQRQQERSRQKKRRPDKKYEKQAERMPVITKSKRRKLERIKAPVVLLRKMRGVEVPSEEEQKSSVEQMLKYINQLPSQETFQPPPLPFVSLSVDENDVKYHDLTIPIDVMEHKPDSTGRIQDCTYLSSEKDVGLWKMLVASPTNCNVFVGGLSQGVTSEILRTAFEAFVLKGEEKNHLKAHVVMDTVRQQSKGYGFVTFPCRRSTELALICMQDFEIHGHAMQLGWGQENRKEKLSNVAGVSRVIVKDQKHLSDKVFVKSNGNVISDTVYSDAVAHSSKQSSKRCLSRWDQETPKKYQRTKELTELDTTQGGPSQERCMLDACQLASLSDGQLDHSKSAANDVARFTTHIKHVLQQIRLLQVARILTSGYNYPVACEQPLCLGENRPKACSQANYPVVTPYTSVLSLDAKQVCLGLVKSAKCSYYWSSMRMHVNAIDPLILRREGKKTRQEHCLVTLRGSILQLKTVCSNLRAFGVRGHIGVFGLHYEADNSRLYVVCAKHVTESQLVNEFSVFGAAQVKLNIDLSGLSKGCAFVQFPNGKCAEKAIKELHGKVVGGMPMKVMIAEPKVRKGSRTKKSSSHM</sequence>
<organism evidence="5 6">
    <name type="scientific">Porites evermanni</name>
    <dbReference type="NCBI Taxonomy" id="104178"/>
    <lineage>
        <taxon>Eukaryota</taxon>
        <taxon>Metazoa</taxon>
        <taxon>Cnidaria</taxon>
        <taxon>Anthozoa</taxon>
        <taxon>Hexacorallia</taxon>
        <taxon>Scleractinia</taxon>
        <taxon>Fungiina</taxon>
        <taxon>Poritidae</taxon>
        <taxon>Porites</taxon>
    </lineage>
</organism>
<protein>
    <recommendedName>
        <fullName evidence="4">RRM domain-containing protein</fullName>
    </recommendedName>
</protein>
<evidence type="ECO:0000256" key="1">
    <source>
        <dbReference type="ARBA" id="ARBA00022884"/>
    </source>
</evidence>
<dbReference type="InterPro" id="IPR050502">
    <property type="entry name" value="Euk_RNA-bind_prot"/>
</dbReference>
<dbReference type="InterPro" id="IPR000504">
    <property type="entry name" value="RRM_dom"/>
</dbReference>
<comment type="caution">
    <text evidence="5">The sequence shown here is derived from an EMBL/GenBank/DDBJ whole genome shotgun (WGS) entry which is preliminary data.</text>
</comment>
<name>A0ABN8R6E7_9CNID</name>
<dbReference type="Gene3D" id="3.30.70.330">
    <property type="match status" value="2"/>
</dbReference>
<evidence type="ECO:0000256" key="3">
    <source>
        <dbReference type="SAM" id="MobiDB-lite"/>
    </source>
</evidence>
<gene>
    <name evidence="5" type="ORF">PEVE_00009138</name>
</gene>